<dbReference type="Gene3D" id="1.10.720.30">
    <property type="entry name" value="SAP domain"/>
    <property type="match status" value="1"/>
</dbReference>
<name>A0A813B701_9DINO</name>
<gene>
    <name evidence="3" type="primary">RE1</name>
    <name evidence="3" type="ORF">SNEC2469_LOCUS29746</name>
</gene>
<feature type="non-terminal residue" evidence="3">
    <location>
        <position position="2217"/>
    </location>
</feature>
<sequence>FKLAGWKVLDGLMWVEFRKDPREAVISVAAEAILADYPSLLKLSVVILQYRTLPLMPMNVKVELEGVRLVFAKASEYLAVIHLVYVRGMKVQPPATQTSEAVEPISPMSQDPLGVLMQGMTQLQTAMSQTLSLKSKDIEVVKPGLTELPRLQDLSKNSAIDFGDWLHGLQNHMGDLSNSSSQWWNEVLACLSRFYSAYLDASHVGKLVLKAEDYETSVLREERWTRVDKRASAMILASLPENVRAELLSSRVVGTLATLCRVVILYRPGSVAERQQILRALESPNTAATAADAVQELRRWARWVARATDIGIQCPDPSVMIKGLDLIVKKILGDHADISFRVSMLRYTLEVDTRPTLQGAKSLQQALLSELEQVAYSGRQGGTAAPAVKAIATGKGQDALQVLSFGQRVQPWSFVYLLPRFHEKGGDGRSYYVFGLHRTGVYDLFLAEIKSLLQEASAMLKEIRQLKTMSLTITQVQNRAVGVGCSPSTGRTGLLESGASHPFREATEDELQDATQVTVQLAGGREAVLAQGKSGTLLTRKTKDDCSSPIVPLGALVQELGCQVTWSRRGGLVIRHPDHGVIRPKMIGRCPVVAESQALELIHEIECRKLQSLENATRATAKALWMWDVKKKWAQHLSDFVGTGGRVSQLAAMSSEGSPFIQWTDLEKSLIAENVELTDKAGWSLDPAFLELDDGKVLVQVDINRSKAEDMNMVSGVYRALLWAAATGRVSGIFGSPPTKPELLQKMMWLAVVSKAARAVYGGQPVFVMVEGQSVLKLAKCGGLDRWTSVFSTREAFLEAACLEEVEDNLVTNMKMREPLPKATDGSLAWTYDFKRAVVEAIQKWEREQEALQVVKWMKKLDVDREKFLEGFTDKELEMWRTHVRLQLPEERIGAYCLSLDVAGPFWVKAKDPNHKDYRYLLVGAYVLPRQPSEPRPESHEPPGEPSELYDQSRMSHRVNLLNYDQSRMSRLENLLNYDQSCTMYQSSVMKTRMMMVQVLGLSHSTTVTQLMMEEFERIYNEVGVELVYIGLESSVWSRCDDGFWKRGSLVTYTEGQAPQANGRAEAAVKWTKAAVKRLLASSGLGKENWAMAAGYAAQCQLERVLKQSTSTLPFGTKVHVRSKVYGTGGRYDLDSRWKAGCYVGPSLDVRGGHVVLLENGAYMTSTHLRPYLVEPDKVVELDEYELLLPMPTRRLRTKAGARDLDPATVPGELSLKYDPEHPAEQYAMRLLSEEVLTPDQCEILALMLPSTTAVPSRFGPQNASQKVWSVGAFVHGGVAGVKTATAAFPASTRVFVKYVKQLQPDHQFNAIAVTTDVGAQQHVDAHNVGMNLIAGLSYFKGGALEVEEPEGKRLLPLDGDHTHQLFDPRLKHSTKSWYGGSRVVLIAYSVRDSGKLLQNKADYLKDFGFTWTPHLSRPRGEEEGARLSVLRVGLLEVAQERDVPEQPRDSPEQEGTGGGVLDDQEPDIRADPDRELSHDGVDAPGSLSYLTEDIELVIGDLEDIRDLLEEEEIMCEEYRRTSQATRGVLTDARDQICAFLEGVHEELVELERKRSTTCLKAAKISTTSASSDQIDYEVKRNLSRWVDAIRKEVNALIESGTLRRISLAEAKQLEKDSRVTFAPAKCVFTLKPPLEAGKRARRKCRVVMCGNHVRDNLEFGDLYASGTSSDALRVSLVIAALRCWLGAVSDITGAFLLANWPPDLPKYGIYPPRVVKDSGVTEAEAWIVERPLYGLRESPRIWSLYRNERLRRARIRVGEMIVILRPTVAEPELWMILCEVTGTMHGLIVLYVDDIAYFSTKEIIVAIHDFITQEWPASPLEWISGDDPVRYLGVEIRKEPRTTEDGRASWVYTIGQGAYVQDLLREHNMMEVQPTSLPAPKEWIDEAESCDDVEGDYEETTLKLAQKHVGECLWLATKTRPDIMFVTTHAASLVSKRPSYVIRLSKRVLAYLAGTVDLRMTMGPVKEEDAMELVVTRRMADGRLGCTLLKSVQALVTELFPTALTCVLAVDNTSAAAMLAGGDEAQDPCSFDGENPSLSKTEAQGEEAGAGVPVRVSRCKERDCNYNNGSGSYEIGEEEDYNPDEKPLLHSHSSYDSTYNKGFHPSENDERYEYPEHSSRSRPTARFAGADTLQLMTCEDLRSALRLEGMPVSGVKSDLAERLVHKLAASDVTSKQFRYVLYLWRLKSLNFKCKLQWEDINSKCRISMWISTWKGA</sequence>
<feature type="region of interest" description="Disordered" evidence="1">
    <location>
        <begin position="1439"/>
        <end position="1485"/>
    </location>
</feature>
<feature type="compositionally biased region" description="Basic and acidic residues" evidence="1">
    <location>
        <begin position="1439"/>
        <end position="1452"/>
    </location>
</feature>
<feature type="region of interest" description="Disordered" evidence="1">
    <location>
        <begin position="2028"/>
        <end position="2053"/>
    </location>
</feature>
<feature type="region of interest" description="Disordered" evidence="1">
    <location>
        <begin position="2070"/>
        <end position="2124"/>
    </location>
</feature>
<organism evidence="3 4">
    <name type="scientific">Symbiodinium necroappetens</name>
    <dbReference type="NCBI Taxonomy" id="1628268"/>
    <lineage>
        <taxon>Eukaryota</taxon>
        <taxon>Sar</taxon>
        <taxon>Alveolata</taxon>
        <taxon>Dinophyceae</taxon>
        <taxon>Suessiales</taxon>
        <taxon>Symbiodiniaceae</taxon>
        <taxon>Symbiodinium</taxon>
    </lineage>
</organism>
<feature type="compositionally biased region" description="Basic and acidic residues" evidence="1">
    <location>
        <begin position="933"/>
        <end position="943"/>
    </location>
</feature>
<comment type="caution">
    <text evidence="3">The sequence shown here is derived from an EMBL/GenBank/DDBJ whole genome shotgun (WGS) entry which is preliminary data.</text>
</comment>
<keyword evidence="4" id="KW-1185">Reference proteome</keyword>
<dbReference type="PROSITE" id="PS50800">
    <property type="entry name" value="SAP"/>
    <property type="match status" value="1"/>
</dbReference>
<accession>A0A813B701</accession>
<protein>
    <submittedName>
        <fullName evidence="3">RE1 protein</fullName>
    </submittedName>
</protein>
<feature type="domain" description="SAP" evidence="2">
    <location>
        <begin position="2134"/>
        <end position="2168"/>
    </location>
</feature>
<dbReference type="OrthoDB" id="428809at2759"/>
<dbReference type="Proteomes" id="UP000601435">
    <property type="component" value="Unassembled WGS sequence"/>
</dbReference>
<dbReference type="InterPro" id="IPR036361">
    <property type="entry name" value="SAP_dom_sf"/>
</dbReference>
<evidence type="ECO:0000259" key="2">
    <source>
        <dbReference type="PROSITE" id="PS50800"/>
    </source>
</evidence>
<reference evidence="3" key="1">
    <citation type="submission" date="2021-02" db="EMBL/GenBank/DDBJ databases">
        <authorList>
            <person name="Dougan E. K."/>
            <person name="Rhodes N."/>
            <person name="Thang M."/>
            <person name="Chan C."/>
        </authorList>
    </citation>
    <scope>NUCLEOTIDE SEQUENCE</scope>
</reference>
<dbReference type="InterPro" id="IPR003034">
    <property type="entry name" value="SAP_dom"/>
</dbReference>
<feature type="compositionally biased region" description="Polar residues" evidence="1">
    <location>
        <begin position="2092"/>
        <end position="2101"/>
    </location>
</feature>
<dbReference type="InterPro" id="IPR013103">
    <property type="entry name" value="RVT_2"/>
</dbReference>
<feature type="region of interest" description="Disordered" evidence="1">
    <location>
        <begin position="931"/>
        <end position="951"/>
    </location>
</feature>
<dbReference type="Pfam" id="PF07727">
    <property type="entry name" value="RVT_2"/>
    <property type="match status" value="1"/>
</dbReference>
<dbReference type="SMART" id="SM00513">
    <property type="entry name" value="SAP"/>
    <property type="match status" value="1"/>
</dbReference>
<feature type="compositionally biased region" description="Basic and acidic residues" evidence="1">
    <location>
        <begin position="1467"/>
        <end position="1482"/>
    </location>
</feature>
<evidence type="ECO:0000313" key="3">
    <source>
        <dbReference type="EMBL" id="CAE7892782.1"/>
    </source>
</evidence>
<evidence type="ECO:0000313" key="4">
    <source>
        <dbReference type="Proteomes" id="UP000601435"/>
    </source>
</evidence>
<dbReference type="EMBL" id="CAJNJA010067741">
    <property type="protein sequence ID" value="CAE7892782.1"/>
    <property type="molecule type" value="Genomic_DNA"/>
</dbReference>
<feature type="compositionally biased region" description="Basic and acidic residues" evidence="1">
    <location>
        <begin position="2105"/>
        <end position="2120"/>
    </location>
</feature>
<proteinExistence type="predicted"/>
<evidence type="ECO:0000256" key="1">
    <source>
        <dbReference type="SAM" id="MobiDB-lite"/>
    </source>
</evidence>